<protein>
    <submittedName>
        <fullName evidence="1">AlpA family transcriptional regulator</fullName>
    </submittedName>
</protein>
<accession>A0A737BPQ1</accession>
<dbReference type="EMBL" id="DAATDB010000015">
    <property type="protein sequence ID" value="HAE8102523.1"/>
    <property type="molecule type" value="Genomic_DNA"/>
</dbReference>
<proteinExistence type="predicted"/>
<dbReference type="InterPro" id="IPR052931">
    <property type="entry name" value="Prophage_regulatory_activator"/>
</dbReference>
<organism evidence="1">
    <name type="scientific">Salmonella enterica subsp. indica serovar 45:a:e,n,x</name>
    <dbReference type="NCBI Taxonomy" id="1307500"/>
    <lineage>
        <taxon>Bacteria</taxon>
        <taxon>Pseudomonadati</taxon>
        <taxon>Pseudomonadota</taxon>
        <taxon>Gammaproteobacteria</taxon>
        <taxon>Enterobacterales</taxon>
        <taxon>Enterobacteriaceae</taxon>
        <taxon>Salmonella</taxon>
    </lineage>
</organism>
<reference evidence="1" key="1">
    <citation type="journal article" date="2018" name="Genome Biol.">
        <title>SKESA: strategic k-mer extension for scrupulous assemblies.</title>
        <authorList>
            <person name="Souvorov A."/>
            <person name="Agarwala R."/>
            <person name="Lipman D.J."/>
        </authorList>
    </citation>
    <scope>NUCLEOTIDE SEQUENCE</scope>
    <source>
        <strain evidence="1">1363-65</strain>
    </source>
</reference>
<sequence length="72" mass="8391">MHTQTTLSGLQGKRLIRINKVIEITGRSAPSIYRDIKMKRFPKPVKTGPQSVAWLEQEIVEWIDSKIKEREE</sequence>
<name>A0A737BPQ1_SALER</name>
<dbReference type="AlphaFoldDB" id="A0A737BPQ1"/>
<dbReference type="PANTHER" id="PTHR36154">
    <property type="entry name" value="DNA-BINDING TRANSCRIPTIONAL ACTIVATOR ALPA"/>
    <property type="match status" value="1"/>
</dbReference>
<dbReference type="Pfam" id="PF05930">
    <property type="entry name" value="Phage_AlpA"/>
    <property type="match status" value="1"/>
</dbReference>
<evidence type="ECO:0000313" key="1">
    <source>
        <dbReference type="EMBL" id="HAE8102523.1"/>
    </source>
</evidence>
<dbReference type="InterPro" id="IPR010260">
    <property type="entry name" value="AlpA"/>
</dbReference>
<reference evidence="1" key="2">
    <citation type="submission" date="2018-07" db="EMBL/GenBank/DDBJ databases">
        <authorList>
            <consortium name="NCBI Pathogen Detection Project"/>
        </authorList>
    </citation>
    <scope>NUCLEOTIDE SEQUENCE</scope>
    <source>
        <strain evidence="1">1363-65</strain>
    </source>
</reference>
<dbReference type="PANTHER" id="PTHR36154:SF1">
    <property type="entry name" value="DNA-BINDING TRANSCRIPTIONAL ACTIVATOR ALPA"/>
    <property type="match status" value="1"/>
</dbReference>
<gene>
    <name evidence="1" type="ORF">GNC09_002539</name>
</gene>
<dbReference type="Gene3D" id="1.10.238.160">
    <property type="match status" value="1"/>
</dbReference>
<comment type="caution">
    <text evidence="1">The sequence shown here is derived from an EMBL/GenBank/DDBJ whole genome shotgun (WGS) entry which is preliminary data.</text>
</comment>